<keyword evidence="2" id="KW-1185">Reference proteome</keyword>
<name>A0A8D2GI55_THEGE</name>
<organism evidence="1 2">
    <name type="scientific">Theropithecus gelada</name>
    <name type="common">Gelada baboon</name>
    <dbReference type="NCBI Taxonomy" id="9565"/>
    <lineage>
        <taxon>Eukaryota</taxon>
        <taxon>Metazoa</taxon>
        <taxon>Chordata</taxon>
        <taxon>Craniata</taxon>
        <taxon>Vertebrata</taxon>
        <taxon>Euteleostomi</taxon>
        <taxon>Mammalia</taxon>
        <taxon>Eutheria</taxon>
        <taxon>Euarchontoglires</taxon>
        <taxon>Primates</taxon>
        <taxon>Haplorrhini</taxon>
        <taxon>Catarrhini</taxon>
        <taxon>Cercopithecidae</taxon>
        <taxon>Cercopithecinae</taxon>
        <taxon>Theropithecus</taxon>
    </lineage>
</organism>
<dbReference type="AlphaFoldDB" id="A0A8D2GI55"/>
<reference evidence="1" key="1">
    <citation type="submission" date="2018-05" db="EMBL/GenBank/DDBJ databases">
        <title>Whole genome of Theropithecus gelada.</title>
        <authorList>
            <person name="Chiou K.L."/>
            <person name="Snyder-Mackler N."/>
        </authorList>
    </citation>
    <scope>NUCLEOTIDE SEQUENCE [LARGE SCALE GENOMIC DNA]</scope>
</reference>
<protein>
    <submittedName>
        <fullName evidence="1">Uncharacterized protein</fullName>
    </submittedName>
</protein>
<dbReference type="Proteomes" id="UP000694411">
    <property type="component" value="Chromosome 13"/>
</dbReference>
<evidence type="ECO:0000313" key="1">
    <source>
        <dbReference type="Ensembl" id="ENSTGEP00000035208.1"/>
    </source>
</evidence>
<accession>A0A8D2GI55</accession>
<proteinExistence type="predicted"/>
<evidence type="ECO:0000313" key="2">
    <source>
        <dbReference type="Proteomes" id="UP000694411"/>
    </source>
</evidence>
<dbReference type="Ensembl" id="ENSTGET00000041787.1">
    <property type="protein sequence ID" value="ENSTGEP00000035208.1"/>
    <property type="gene ID" value="ENSTGEG00000028060.1"/>
</dbReference>
<reference evidence="1" key="2">
    <citation type="submission" date="2025-08" db="UniProtKB">
        <authorList>
            <consortium name="Ensembl"/>
        </authorList>
    </citation>
    <scope>IDENTIFICATION</scope>
</reference>
<reference evidence="1" key="3">
    <citation type="submission" date="2025-09" db="UniProtKB">
        <authorList>
            <consortium name="Ensembl"/>
        </authorList>
    </citation>
    <scope>IDENTIFICATION</scope>
</reference>
<sequence length="64" mass="7484">MNLTAEEQECKAKKLRHFEAFEDTCPPYLTPKDDEFYQQKVRTILILKAEILTLGMLVLRSHGM</sequence>